<sequence length="71" mass="7589">MIPDYLFGPVLSRGAGEAEAQRSQEAASRLSLASLPSEVQTSPHTILGREREAQIWPVAEGDSIWQDPGGA</sequence>
<dbReference type="EMBL" id="LN864185">
    <property type="protein sequence ID" value="CDQ08364.1"/>
    <property type="molecule type" value="Genomic_DNA"/>
</dbReference>
<accession>A0A1I9G9F5</accession>
<evidence type="ECO:0000256" key="1">
    <source>
        <dbReference type="SAM" id="MobiDB-lite"/>
    </source>
</evidence>
<protein>
    <submittedName>
        <fullName evidence="2">Bm12706</fullName>
    </submittedName>
</protein>
<feature type="non-terminal residue" evidence="2">
    <location>
        <position position="71"/>
    </location>
</feature>
<name>A0A1I9G9F5_BRUMA</name>
<reference evidence="2" key="1">
    <citation type="journal article" date="2007" name="Science">
        <title>Draft genome of the filarial nematode parasite Brugia malayi.</title>
        <authorList>
            <person name="Ghedin E."/>
            <person name="Wang S."/>
            <person name="Spiro D."/>
            <person name="Caler E."/>
            <person name="Zhao Q."/>
            <person name="Crabtree J."/>
            <person name="Allen J.E."/>
            <person name="Delcher A.L."/>
            <person name="Guiliano D.B."/>
            <person name="Miranda-Saavedra D."/>
            <person name="Angiuoli S.V."/>
            <person name="Creasy T."/>
            <person name="Amedeo P."/>
            <person name="Haas B."/>
            <person name="El-Sayed N.M."/>
            <person name="Wortman J.R."/>
            <person name="Feldblyum T."/>
            <person name="Tallon L."/>
            <person name="Schatz M."/>
            <person name="Shumway M."/>
            <person name="Koo H."/>
            <person name="Salzberg S.L."/>
            <person name="Schobel S."/>
            <person name="Pertea M."/>
            <person name="Pop M."/>
            <person name="White O."/>
            <person name="Barton G.J."/>
            <person name="Carlow C.K."/>
            <person name="Crawford M.J."/>
            <person name="Daub J."/>
            <person name="Dimmic M.W."/>
            <person name="Estes C.F."/>
            <person name="Foster J.M."/>
            <person name="Ganatra M."/>
            <person name="Gregory W.F."/>
            <person name="Johnson N.M."/>
            <person name="Jin J."/>
            <person name="Komuniecki R."/>
            <person name="Korf I."/>
            <person name="Kumar S."/>
            <person name="Laney S."/>
            <person name="Li B.W."/>
            <person name="Li W."/>
            <person name="Lindblom T.H."/>
            <person name="Lustigman S."/>
            <person name="Ma D."/>
            <person name="Maina C.V."/>
            <person name="Martin D.M."/>
            <person name="McCarter J.P."/>
            <person name="McReynolds L."/>
            <person name="Mitreva M."/>
            <person name="Nutman T.B."/>
            <person name="Parkinson J."/>
            <person name="Peregrin-Alvarez J.M."/>
            <person name="Poole C."/>
            <person name="Ren Q."/>
            <person name="Saunders L."/>
            <person name="Sluder A.E."/>
            <person name="Smith K."/>
            <person name="Stanke M."/>
            <person name="Unnasch T.R."/>
            <person name="Ware J."/>
            <person name="Wei A.D."/>
            <person name="Weil G."/>
            <person name="Williams D.J."/>
            <person name="Zhang Y."/>
            <person name="Williams S.A."/>
            <person name="Fraser-Liggett C."/>
            <person name="Slatko B."/>
            <person name="Blaxter M.L."/>
            <person name="Scott A.L."/>
        </authorList>
    </citation>
    <scope>NUCLEOTIDE SEQUENCE</scope>
    <source>
        <strain evidence="2">FR3</strain>
    </source>
</reference>
<reference evidence="2" key="2">
    <citation type="submission" date="2012-12" db="EMBL/GenBank/DDBJ databases">
        <authorList>
            <consortium name="WormBase Consortium"/>
            <person name="Ghedin E."/>
            <person name="Paulini M."/>
        </authorList>
    </citation>
    <scope>NUCLEOTIDE SEQUENCE</scope>
    <source>
        <strain evidence="2">FR3</strain>
    </source>
</reference>
<feature type="compositionally biased region" description="Low complexity" evidence="1">
    <location>
        <begin position="17"/>
        <end position="35"/>
    </location>
</feature>
<gene>
    <name evidence="2" type="primary">Bm12706</name>
    <name evidence="2" type="ORF">BM_Bm12706</name>
</gene>
<proteinExistence type="predicted"/>
<feature type="region of interest" description="Disordered" evidence="1">
    <location>
        <begin position="17"/>
        <end position="50"/>
    </location>
</feature>
<dbReference type="AlphaFoldDB" id="A0A1I9G9F5"/>
<organism evidence="2">
    <name type="scientific">Brugia malayi</name>
    <name type="common">Filarial nematode worm</name>
    <dbReference type="NCBI Taxonomy" id="6279"/>
    <lineage>
        <taxon>Eukaryota</taxon>
        <taxon>Metazoa</taxon>
        <taxon>Ecdysozoa</taxon>
        <taxon>Nematoda</taxon>
        <taxon>Chromadorea</taxon>
        <taxon>Rhabditida</taxon>
        <taxon>Spirurina</taxon>
        <taxon>Spiruromorpha</taxon>
        <taxon>Filarioidea</taxon>
        <taxon>Onchocercidae</taxon>
        <taxon>Brugia</taxon>
    </lineage>
</organism>
<evidence type="ECO:0000313" key="2">
    <source>
        <dbReference type="EMBL" id="CDQ08364.1"/>
    </source>
</evidence>